<reference evidence="2" key="2">
    <citation type="submission" date="2020-09" db="EMBL/GenBank/DDBJ databases">
        <authorList>
            <person name="Sun Q."/>
            <person name="Ohkuma M."/>
        </authorList>
    </citation>
    <scope>NUCLEOTIDE SEQUENCE</scope>
    <source>
        <strain evidence="2">JCM 3276</strain>
    </source>
</reference>
<proteinExistence type="predicted"/>
<evidence type="ECO:0000256" key="1">
    <source>
        <dbReference type="SAM" id="SignalP"/>
    </source>
</evidence>
<feature type="chain" id="PRO_5037885706" description="Secreted protein" evidence="1">
    <location>
        <begin position="27"/>
        <end position="125"/>
    </location>
</feature>
<evidence type="ECO:0000313" key="2">
    <source>
        <dbReference type="EMBL" id="GGS38974.1"/>
    </source>
</evidence>
<dbReference type="RefSeq" id="WP_189211643.1">
    <property type="nucleotide sequence ID" value="NZ_BMRB01000002.1"/>
</dbReference>
<protein>
    <recommendedName>
        <fullName evidence="4">Secreted protein</fullName>
    </recommendedName>
</protein>
<comment type="caution">
    <text evidence="2">The sequence shown here is derived from an EMBL/GenBank/DDBJ whole genome shotgun (WGS) entry which is preliminary data.</text>
</comment>
<dbReference type="EMBL" id="BMRB01000002">
    <property type="protein sequence ID" value="GGS38974.1"/>
    <property type="molecule type" value="Genomic_DNA"/>
</dbReference>
<keyword evidence="1" id="KW-0732">Signal</keyword>
<accession>A0A918GII5</accession>
<keyword evidence="3" id="KW-1185">Reference proteome</keyword>
<organism evidence="2 3">
    <name type="scientific">Actinokineospora fastidiosa</name>
    <dbReference type="NCBI Taxonomy" id="1816"/>
    <lineage>
        <taxon>Bacteria</taxon>
        <taxon>Bacillati</taxon>
        <taxon>Actinomycetota</taxon>
        <taxon>Actinomycetes</taxon>
        <taxon>Pseudonocardiales</taxon>
        <taxon>Pseudonocardiaceae</taxon>
        <taxon>Actinokineospora</taxon>
    </lineage>
</organism>
<dbReference type="AlphaFoldDB" id="A0A918GII5"/>
<dbReference type="Proteomes" id="UP000660680">
    <property type="component" value="Unassembled WGS sequence"/>
</dbReference>
<gene>
    <name evidence="2" type="ORF">GCM10010171_37400</name>
</gene>
<evidence type="ECO:0000313" key="3">
    <source>
        <dbReference type="Proteomes" id="UP000660680"/>
    </source>
</evidence>
<sequence length="125" mass="12377">MLIRKAAAVLAAGAAAFAMSAGTANADDTAYLYVGPLSHCEDTGDRGVAGGVFSSYTCQLGIAGYSVLVTAAPGTVSGVYLNTFGSAFNTVETCDQTGANGVAAGVFTSYHCQLGIAGYSLTVSG</sequence>
<reference evidence="2" key="1">
    <citation type="journal article" date="2014" name="Int. J. Syst. Evol. Microbiol.">
        <title>Complete genome sequence of Corynebacterium casei LMG S-19264T (=DSM 44701T), isolated from a smear-ripened cheese.</title>
        <authorList>
            <consortium name="US DOE Joint Genome Institute (JGI-PGF)"/>
            <person name="Walter F."/>
            <person name="Albersmeier A."/>
            <person name="Kalinowski J."/>
            <person name="Ruckert C."/>
        </authorList>
    </citation>
    <scope>NUCLEOTIDE SEQUENCE</scope>
    <source>
        <strain evidence="2">JCM 3276</strain>
    </source>
</reference>
<name>A0A918GII5_9PSEU</name>
<evidence type="ECO:0008006" key="4">
    <source>
        <dbReference type="Google" id="ProtNLM"/>
    </source>
</evidence>
<feature type="signal peptide" evidence="1">
    <location>
        <begin position="1"/>
        <end position="26"/>
    </location>
</feature>